<organism evidence="1 2">
    <name type="scientific">Microbacterium testaceum (strain StLB037)</name>
    <dbReference type="NCBI Taxonomy" id="979556"/>
    <lineage>
        <taxon>Bacteria</taxon>
        <taxon>Bacillati</taxon>
        <taxon>Actinomycetota</taxon>
        <taxon>Actinomycetes</taxon>
        <taxon>Micrococcales</taxon>
        <taxon>Microbacteriaceae</taxon>
        <taxon>Microbacterium</taxon>
    </lineage>
</organism>
<protein>
    <submittedName>
        <fullName evidence="1">Uncharacterized protein</fullName>
    </submittedName>
</protein>
<name>E8N7L1_MICTS</name>
<dbReference type="RefSeq" id="WP_013584392.1">
    <property type="nucleotide sequence ID" value="NC_015125.1"/>
</dbReference>
<reference key="2">
    <citation type="submission" date="2011-02" db="EMBL/GenBank/DDBJ databases">
        <title>Genome sequence of Microbacterium testaceum StLB037.</title>
        <authorList>
            <person name="Morohoshi T."/>
            <person name="Wang W.Z."/>
            <person name="Someya N."/>
            <person name="Ikeda T."/>
        </authorList>
    </citation>
    <scope>NUCLEOTIDE SEQUENCE</scope>
    <source>
        <strain>StLB037</strain>
    </source>
</reference>
<dbReference type="eggNOG" id="ENOG50345Q8">
    <property type="taxonomic scope" value="Bacteria"/>
</dbReference>
<dbReference type="EMBL" id="AP012052">
    <property type="protein sequence ID" value="BAJ74267.1"/>
    <property type="molecule type" value="Genomic_DNA"/>
</dbReference>
<dbReference type="HOGENOM" id="CLU_1110447_0_0_11"/>
<dbReference type="AlphaFoldDB" id="E8N7L1"/>
<dbReference type="STRING" id="979556.MTES_1303"/>
<dbReference type="Proteomes" id="UP000008975">
    <property type="component" value="Chromosome"/>
</dbReference>
<dbReference type="KEGG" id="mts:MTES_1303"/>
<accession>E8N7L1</accession>
<dbReference type="OrthoDB" id="253985at2"/>
<gene>
    <name evidence="1" type="ordered locus">MTES_1303</name>
</gene>
<evidence type="ECO:0000313" key="1">
    <source>
        <dbReference type="EMBL" id="BAJ74267.1"/>
    </source>
</evidence>
<proteinExistence type="predicted"/>
<evidence type="ECO:0000313" key="2">
    <source>
        <dbReference type="Proteomes" id="UP000008975"/>
    </source>
</evidence>
<sequence length="250" mass="27419">MEIWVPQWSVRQPEHPAAGASWFGGIPVGLDPAVWPVCGQCGTALTPLLQLSAGPWLRRIPAGHVLLVFKCESDDVCEFWDPDDVANRCLLVPVAELASETRVPDDVATGKTRILPRVWVGEWKREDDGLTPEQADRIDRDELWDLPEDTRAIAEAAETYTKAGGAPVWTGNGPASEPARPRQLLFQIDNWITVVDSAADVADALGRRDPYVHVRDSRISAANFMSDGVAYVFDVAPDAPAPHAKLVIQR</sequence>
<reference evidence="1 2" key="1">
    <citation type="journal article" date="2011" name="J. Bacteriol.">
        <title>Genome sequence of Microbacterium testaceum StLB037, an N-acylhomoserine lactone-degrading bacterium isolated from potato leaves.</title>
        <authorList>
            <person name="Morohoshi T."/>
            <person name="Wang W.-Z."/>
            <person name="Someya N."/>
            <person name="Ikeda T."/>
        </authorList>
    </citation>
    <scope>NUCLEOTIDE SEQUENCE [LARGE SCALE GENOMIC DNA]</scope>
    <source>
        <strain evidence="1 2">StLB037</strain>
    </source>
</reference>
<dbReference type="Gene3D" id="2.30.320.10">
    <property type="entry name" value="YwqG-like"/>
    <property type="match status" value="1"/>
</dbReference>